<reference evidence="3" key="1">
    <citation type="submission" date="2018-06" db="EMBL/GenBank/DDBJ databases">
        <authorList>
            <person name="Zhirakovskaya E."/>
        </authorList>
    </citation>
    <scope>NUCLEOTIDE SEQUENCE</scope>
</reference>
<dbReference type="PANTHER" id="PTHR33608:SF12">
    <property type="entry name" value="DUF58 DOMAIN-CONTAINING PROTEIN"/>
    <property type="match status" value="1"/>
</dbReference>
<evidence type="ECO:0000256" key="1">
    <source>
        <dbReference type="SAM" id="MobiDB-lite"/>
    </source>
</evidence>
<name>A0A3B0ZFP1_9ZZZZ</name>
<dbReference type="Pfam" id="PF01882">
    <property type="entry name" value="DUF58"/>
    <property type="match status" value="1"/>
</dbReference>
<proteinExistence type="predicted"/>
<dbReference type="SUPFAM" id="SSF53300">
    <property type="entry name" value="vWA-like"/>
    <property type="match status" value="1"/>
</dbReference>
<dbReference type="AlphaFoldDB" id="A0A3B0ZFP1"/>
<feature type="region of interest" description="Disordered" evidence="1">
    <location>
        <begin position="35"/>
        <end position="57"/>
    </location>
</feature>
<dbReference type="PANTHER" id="PTHR33608">
    <property type="entry name" value="BLL2464 PROTEIN"/>
    <property type="match status" value="1"/>
</dbReference>
<dbReference type="EMBL" id="UOFO01000109">
    <property type="protein sequence ID" value="VAW87023.1"/>
    <property type="molecule type" value="Genomic_DNA"/>
</dbReference>
<evidence type="ECO:0000313" key="3">
    <source>
        <dbReference type="EMBL" id="VAW87023.1"/>
    </source>
</evidence>
<accession>A0A3B0ZFP1</accession>
<feature type="domain" description="DUF58" evidence="2">
    <location>
        <begin position="52"/>
        <end position="269"/>
    </location>
</feature>
<sequence>MSSMSSLLVNHTEFTYLHAQVSQWSNRSRIARSYGPGTHRSSFRGQGLETIDSRPYHPGDNIRHMDWRATARSGKAISKVFMDERQHNLFLIIDRRPAMFFGTRNMLKVTAAVKTAAVLAFSAIVNHDRAGGIIVDDQHDLFPSTRDINTTLKLLTAAAAPQIQNTTQQDEALSKAFAAALTTAPNSTTICLISDCDFVSKPNQHKEFYALLDKYPMQVFQITDPAEFILNDVGKLRIASPDGTETCTIDTSNKQVRDAYALQAAEQQKHIRLQLLKWGVRHHTIQTKHDILKQLETLI</sequence>
<protein>
    <recommendedName>
        <fullName evidence="2">DUF58 domain-containing protein</fullName>
    </recommendedName>
</protein>
<dbReference type="InterPro" id="IPR036465">
    <property type="entry name" value="vWFA_dom_sf"/>
</dbReference>
<organism evidence="3">
    <name type="scientific">hydrothermal vent metagenome</name>
    <dbReference type="NCBI Taxonomy" id="652676"/>
    <lineage>
        <taxon>unclassified sequences</taxon>
        <taxon>metagenomes</taxon>
        <taxon>ecological metagenomes</taxon>
    </lineage>
</organism>
<evidence type="ECO:0000259" key="2">
    <source>
        <dbReference type="Pfam" id="PF01882"/>
    </source>
</evidence>
<dbReference type="InterPro" id="IPR002881">
    <property type="entry name" value="DUF58"/>
</dbReference>
<gene>
    <name evidence="3" type="ORF">MNBD_GAMMA16-591</name>
</gene>